<sequence length="587" mass="66396">MGKPFAEVIKIGEMVENGIKSGNIMSQAAIRATTQAIQSGSGNFTNRKKKEEGSMTASGSRGVQMGMNNPYGQVQQEQYNSPQHYYPSQYAVLNTQAYVQPPSRQQWRGPAPQVSRPQQQNFQAPYNPRPQTNYTSEQGRKENFTPIGESYTSLLQKLIQLRLVEIVNPYIVNPNARGFDPTVICDYHANAPGHSTENCWTLKKVIEKLIEDKVIEVRNEEAPNVTNNPLPAHNNEHLVGIIDIFEDYEQTSRTKVESKVLNEESSMVLEPIQRAPIIVKGARSNFGISRKIVLYVPESIKRGDIPLNGPKCYIPGKSSTFDQNQESMKEPVVIQIATQLPITNTKAVPWNYNKVVVTHKGKDIIEETNETRGLTRSERCYAPEELKRDKQIKENQLPMKKPVTEEDAEEFLKKMKAQDYSVIDQLRKTPAKISLLSLLIHSKEHREALTRILNEAHISENITVGHLEEMVNRIYEVNRITFTDDELPLEGSGHNRALHLTVKCEEHYVKRVMVDGGLGVDICPLSTLQSLKISTDRIRTNNVCVRAFDGAKRDTLGNILNLYNWTSGVWNHFPSYRHGHVLQSAFG</sequence>
<keyword evidence="2" id="KW-1185">Reference proteome</keyword>
<dbReference type="PANTHER" id="PTHR32108:SF9">
    <property type="entry name" value="REVERSE TRANSCRIPTASE RNASE H-LIKE DOMAIN-CONTAINING PROTEIN"/>
    <property type="match status" value="1"/>
</dbReference>
<protein>
    <submittedName>
        <fullName evidence="3">Uncharacterized protein LOC114075983</fullName>
    </submittedName>
</protein>
<feature type="region of interest" description="Disordered" evidence="1">
    <location>
        <begin position="101"/>
        <end position="139"/>
    </location>
</feature>
<dbReference type="RefSeq" id="XP_027769960.1">
    <property type="nucleotide sequence ID" value="XM_027914159.1"/>
</dbReference>
<evidence type="ECO:0000256" key="1">
    <source>
        <dbReference type="SAM" id="MobiDB-lite"/>
    </source>
</evidence>
<name>A0ABM1V2J2_SOLPN</name>
<evidence type="ECO:0000313" key="3">
    <source>
        <dbReference type="RefSeq" id="XP_027769960.1"/>
    </source>
</evidence>
<reference evidence="3" key="2">
    <citation type="submission" date="2025-08" db="UniProtKB">
        <authorList>
            <consortium name="RefSeq"/>
        </authorList>
    </citation>
    <scope>IDENTIFICATION</scope>
</reference>
<dbReference type="GeneID" id="114075983"/>
<dbReference type="Proteomes" id="UP000694930">
    <property type="component" value="Chromosome 2"/>
</dbReference>
<feature type="region of interest" description="Disordered" evidence="1">
    <location>
        <begin position="40"/>
        <end position="62"/>
    </location>
</feature>
<proteinExistence type="predicted"/>
<organism evidence="2 3">
    <name type="scientific">Solanum pennellii</name>
    <name type="common">Tomato</name>
    <name type="synonym">Lycopersicon pennellii</name>
    <dbReference type="NCBI Taxonomy" id="28526"/>
    <lineage>
        <taxon>Eukaryota</taxon>
        <taxon>Viridiplantae</taxon>
        <taxon>Streptophyta</taxon>
        <taxon>Embryophyta</taxon>
        <taxon>Tracheophyta</taxon>
        <taxon>Spermatophyta</taxon>
        <taxon>Magnoliopsida</taxon>
        <taxon>eudicotyledons</taxon>
        <taxon>Gunneridae</taxon>
        <taxon>Pentapetalae</taxon>
        <taxon>asterids</taxon>
        <taxon>lamiids</taxon>
        <taxon>Solanales</taxon>
        <taxon>Solanaceae</taxon>
        <taxon>Solanoideae</taxon>
        <taxon>Solaneae</taxon>
        <taxon>Solanum</taxon>
        <taxon>Solanum subgen. Lycopersicon</taxon>
    </lineage>
</organism>
<accession>A0ABM1V2J2</accession>
<dbReference type="PANTHER" id="PTHR32108">
    <property type="entry name" value="DNA-DIRECTED RNA POLYMERASE SUBUNIT ALPHA"/>
    <property type="match status" value="1"/>
</dbReference>
<reference evidence="2" key="1">
    <citation type="journal article" date="2014" name="Nat. Genet.">
        <title>The genome of the stress-tolerant wild tomato species Solanum pennellii.</title>
        <authorList>
            <person name="Bolger A."/>
            <person name="Scossa F."/>
            <person name="Bolger M.E."/>
            <person name="Lanz C."/>
            <person name="Maumus F."/>
            <person name="Tohge T."/>
            <person name="Quesneville H."/>
            <person name="Alseekh S."/>
            <person name="Sorensen I."/>
            <person name="Lichtenstein G."/>
            <person name="Fich E.A."/>
            <person name="Conte M."/>
            <person name="Keller H."/>
            <person name="Schneeberger K."/>
            <person name="Schwacke R."/>
            <person name="Ofner I."/>
            <person name="Vrebalov J."/>
            <person name="Xu Y."/>
            <person name="Osorio S."/>
            <person name="Aflitos S.A."/>
            <person name="Schijlen E."/>
            <person name="Jimenez-Gomez J.M."/>
            <person name="Ryngajllo M."/>
            <person name="Kimura S."/>
            <person name="Kumar R."/>
            <person name="Koenig D."/>
            <person name="Headland L.R."/>
            <person name="Maloof J.N."/>
            <person name="Sinha N."/>
            <person name="van Ham R.C."/>
            <person name="Lankhorst R.K."/>
            <person name="Mao L."/>
            <person name="Vogel A."/>
            <person name="Arsova B."/>
            <person name="Panstruga R."/>
            <person name="Fei Z."/>
            <person name="Rose J.K."/>
            <person name="Zamir D."/>
            <person name="Carrari F."/>
            <person name="Giovannoni J.J."/>
            <person name="Weigel D."/>
            <person name="Usadel B."/>
            <person name="Fernie A.R."/>
        </authorList>
    </citation>
    <scope>NUCLEOTIDE SEQUENCE [LARGE SCALE GENOMIC DNA]</scope>
    <source>
        <strain evidence="2">cv. LA0716</strain>
    </source>
</reference>
<feature type="compositionally biased region" description="Polar residues" evidence="1">
    <location>
        <begin position="115"/>
        <end position="137"/>
    </location>
</feature>
<evidence type="ECO:0000313" key="2">
    <source>
        <dbReference type="Proteomes" id="UP000694930"/>
    </source>
</evidence>
<gene>
    <name evidence="3" type="primary">LOC114075983</name>
</gene>